<feature type="domain" description="Protein kinase" evidence="3">
    <location>
        <begin position="13"/>
        <end position="269"/>
    </location>
</feature>
<dbReference type="PROSITE" id="PS50011">
    <property type="entry name" value="PROTEIN_KINASE_DOM"/>
    <property type="match status" value="1"/>
</dbReference>
<dbReference type="Pfam" id="PF00069">
    <property type="entry name" value="Pkinase"/>
    <property type="match status" value="1"/>
</dbReference>
<accession>A0A8H7RF22</accession>
<evidence type="ECO:0000313" key="5">
    <source>
        <dbReference type="Proteomes" id="UP000603453"/>
    </source>
</evidence>
<evidence type="ECO:0000256" key="2">
    <source>
        <dbReference type="SAM" id="MobiDB-lite"/>
    </source>
</evidence>
<organism evidence="4 5">
    <name type="scientific">Mucor saturninus</name>
    <dbReference type="NCBI Taxonomy" id="64648"/>
    <lineage>
        <taxon>Eukaryota</taxon>
        <taxon>Fungi</taxon>
        <taxon>Fungi incertae sedis</taxon>
        <taxon>Mucoromycota</taxon>
        <taxon>Mucoromycotina</taxon>
        <taxon>Mucoromycetes</taxon>
        <taxon>Mucorales</taxon>
        <taxon>Mucorineae</taxon>
        <taxon>Mucoraceae</taxon>
        <taxon>Mucor</taxon>
    </lineage>
</organism>
<dbReference type="GO" id="GO:0005524">
    <property type="term" value="F:ATP binding"/>
    <property type="evidence" value="ECO:0007669"/>
    <property type="project" value="UniProtKB-UniRule"/>
</dbReference>
<name>A0A8H7RF22_9FUNG</name>
<comment type="caution">
    <text evidence="4">The sequence shown here is derived from an EMBL/GenBank/DDBJ whole genome shotgun (WGS) entry which is preliminary data.</text>
</comment>
<keyword evidence="1" id="KW-0067">ATP-binding</keyword>
<feature type="compositionally biased region" description="Basic and acidic residues" evidence="2">
    <location>
        <begin position="424"/>
        <end position="434"/>
    </location>
</feature>
<dbReference type="PROSITE" id="PS00107">
    <property type="entry name" value="PROTEIN_KINASE_ATP"/>
    <property type="match status" value="1"/>
</dbReference>
<keyword evidence="5" id="KW-1185">Reference proteome</keyword>
<dbReference type="Proteomes" id="UP000603453">
    <property type="component" value="Unassembled WGS sequence"/>
</dbReference>
<dbReference type="InterPro" id="IPR050235">
    <property type="entry name" value="CK1_Ser-Thr_kinase"/>
</dbReference>
<dbReference type="SMART" id="SM00220">
    <property type="entry name" value="S_TKc"/>
    <property type="match status" value="1"/>
</dbReference>
<dbReference type="GO" id="GO:0004672">
    <property type="term" value="F:protein kinase activity"/>
    <property type="evidence" value="ECO:0007669"/>
    <property type="project" value="InterPro"/>
</dbReference>
<protein>
    <recommendedName>
        <fullName evidence="3">Protein kinase domain-containing protein</fullName>
    </recommendedName>
</protein>
<feature type="region of interest" description="Disordered" evidence="2">
    <location>
        <begin position="410"/>
        <end position="477"/>
    </location>
</feature>
<dbReference type="InterPro" id="IPR017441">
    <property type="entry name" value="Protein_kinase_ATP_BS"/>
</dbReference>
<reference evidence="4" key="1">
    <citation type="submission" date="2020-12" db="EMBL/GenBank/DDBJ databases">
        <title>Metabolic potential, ecology and presence of endohyphal bacteria is reflected in genomic diversity of Mucoromycotina.</title>
        <authorList>
            <person name="Muszewska A."/>
            <person name="Okrasinska A."/>
            <person name="Steczkiewicz K."/>
            <person name="Drgas O."/>
            <person name="Orlowska M."/>
            <person name="Perlinska-Lenart U."/>
            <person name="Aleksandrzak-Piekarczyk T."/>
            <person name="Szatraj K."/>
            <person name="Zielenkiewicz U."/>
            <person name="Pilsyk S."/>
            <person name="Malc E."/>
            <person name="Mieczkowski P."/>
            <person name="Kruszewska J.S."/>
            <person name="Biernat P."/>
            <person name="Pawlowska J."/>
        </authorList>
    </citation>
    <scope>NUCLEOTIDE SEQUENCE</scope>
    <source>
        <strain evidence="4">WA0000017839</strain>
    </source>
</reference>
<feature type="non-terminal residue" evidence="4">
    <location>
        <position position="1"/>
    </location>
</feature>
<dbReference type="OrthoDB" id="5800476at2759"/>
<dbReference type="PANTHER" id="PTHR11909">
    <property type="entry name" value="CASEIN KINASE-RELATED"/>
    <property type="match status" value="1"/>
</dbReference>
<dbReference type="InterPro" id="IPR011009">
    <property type="entry name" value="Kinase-like_dom_sf"/>
</dbReference>
<keyword evidence="1" id="KW-0547">Nucleotide-binding</keyword>
<dbReference type="AlphaFoldDB" id="A0A8H7RF22"/>
<feature type="binding site" evidence="1">
    <location>
        <position position="42"/>
    </location>
    <ligand>
        <name>ATP</name>
        <dbReference type="ChEBI" id="CHEBI:30616"/>
    </ligand>
</feature>
<gene>
    <name evidence="4" type="ORF">INT47_003224</name>
</gene>
<evidence type="ECO:0000256" key="1">
    <source>
        <dbReference type="PROSITE-ProRule" id="PRU10141"/>
    </source>
</evidence>
<dbReference type="InterPro" id="IPR000719">
    <property type="entry name" value="Prot_kinase_dom"/>
</dbReference>
<dbReference type="SUPFAM" id="SSF56112">
    <property type="entry name" value="Protein kinase-like (PK-like)"/>
    <property type="match status" value="1"/>
</dbReference>
<evidence type="ECO:0000313" key="4">
    <source>
        <dbReference type="EMBL" id="KAG2210239.1"/>
    </source>
</evidence>
<feature type="region of interest" description="Disordered" evidence="2">
    <location>
        <begin position="366"/>
        <end position="391"/>
    </location>
</feature>
<evidence type="ECO:0000259" key="3">
    <source>
        <dbReference type="PROSITE" id="PS50011"/>
    </source>
</evidence>
<sequence length="493" mass="56202">MSNNEDVVYQNRFERKEKLGSGSYGSVYKVFDRLYGEYYAIKIEPYNTRAKRELNALNAVEGEPGFLELIHHFKEGMLTVYIVFTLVGTTLHDHIKKTFQEKKVDLKTVLLLADQMIDRLRTLHGRGYVHRDLKTDNFAMGLDCDISTLYLLDLGLVKRIKTDSNHHIHMNSGHDLIGNSRYCSLNSHKGYTLSRRDDLESMAYLLISFLKGGLPWSSLRDYSDIYRLKRGSVTELCRGLDPEFADFLRYARHLEFKRKPEYHYIKELFRRVAARHGIEYDGIFPWMSPDVIAKKRQMAEERSAMLKNILFKSEHSLDGNRRIEYNGIKHLTQSHDDAPAAAAAAAAADAVETTVEPCASNMHIENMPPETAQDEEPPVHISNMDVDNTGHDDNICKVNVDKETHMVENVVNPDDDKEPPVNNSDHDHAKKDDQEPAVNKSSDPIDTPDEKLIPNEESGLPSDTCPANKEALSSVHSNTVYMIRKRKADVLDN</sequence>
<dbReference type="Gene3D" id="1.10.510.10">
    <property type="entry name" value="Transferase(Phosphotransferase) domain 1"/>
    <property type="match status" value="1"/>
</dbReference>
<proteinExistence type="predicted"/>
<dbReference type="EMBL" id="JAEPRD010000012">
    <property type="protein sequence ID" value="KAG2210239.1"/>
    <property type="molecule type" value="Genomic_DNA"/>
</dbReference>